<dbReference type="EMBL" id="JABCJD010000001">
    <property type="protein sequence ID" value="NVO26572.1"/>
    <property type="molecule type" value="Genomic_DNA"/>
</dbReference>
<accession>A0ABX2PC20</accession>
<dbReference type="PANTHER" id="PTHR34580:SF3">
    <property type="entry name" value="PROTEIN PAFB"/>
    <property type="match status" value="1"/>
</dbReference>
<organism evidence="2 3">
    <name type="scientific">Donghicola mangrovi</name>
    <dbReference type="NCBI Taxonomy" id="2729614"/>
    <lineage>
        <taxon>Bacteria</taxon>
        <taxon>Pseudomonadati</taxon>
        <taxon>Pseudomonadota</taxon>
        <taxon>Alphaproteobacteria</taxon>
        <taxon>Rhodobacterales</taxon>
        <taxon>Roseobacteraceae</taxon>
        <taxon>Donghicola</taxon>
    </lineage>
</organism>
<protein>
    <submittedName>
        <fullName evidence="2">WYL domain-containing protein</fullName>
    </submittedName>
</protein>
<keyword evidence="3" id="KW-1185">Reference proteome</keyword>
<dbReference type="InterPro" id="IPR026881">
    <property type="entry name" value="WYL_dom"/>
</dbReference>
<proteinExistence type="predicted"/>
<sequence>MHQKDRLIRIMKVLRSQSAPIAAEDLARVVGAPEPLLAEDIRVLVRRKIPVHGDAERGYLLEQARETFTLSLTLDEMEAALMGAVWAVERGDPTVATAARMVVAKLARHLPEELRPVILESERQAVAKLPTYDGRMMRQALRTRAKVRMRYRGLKGEVTSRIVWPLVIAHADEVRVLVAWCELRDGFRHFTLDQIEAIDVLDARYPTRRDKLLADWREYQERTGHRANV</sequence>
<evidence type="ECO:0000313" key="2">
    <source>
        <dbReference type="EMBL" id="NVO26572.1"/>
    </source>
</evidence>
<name>A0ABX2PC20_9RHOB</name>
<dbReference type="InterPro" id="IPR051534">
    <property type="entry name" value="CBASS_pafABC_assoc_protein"/>
</dbReference>
<dbReference type="PROSITE" id="PS52050">
    <property type="entry name" value="WYL"/>
    <property type="match status" value="1"/>
</dbReference>
<gene>
    <name evidence="2" type="ORF">HJ526_04000</name>
</gene>
<evidence type="ECO:0000313" key="3">
    <source>
        <dbReference type="Proteomes" id="UP000523601"/>
    </source>
</evidence>
<feature type="domain" description="WYL" evidence="1">
    <location>
        <begin position="137"/>
        <end position="199"/>
    </location>
</feature>
<reference evidence="2 3" key="1">
    <citation type="submission" date="2020-04" db="EMBL/GenBank/DDBJ databases">
        <title>Donghicola sp., a member of the Rhodobacteraceae family isolated from mangrove forest in Thailand.</title>
        <authorList>
            <person name="Charoenyingcharoen P."/>
            <person name="Yukphan P."/>
        </authorList>
    </citation>
    <scope>NUCLEOTIDE SEQUENCE [LARGE SCALE GENOMIC DNA]</scope>
    <source>
        <strain evidence="2 3">C2-DW-16</strain>
    </source>
</reference>
<comment type="caution">
    <text evidence="2">The sequence shown here is derived from an EMBL/GenBank/DDBJ whole genome shotgun (WGS) entry which is preliminary data.</text>
</comment>
<evidence type="ECO:0000259" key="1">
    <source>
        <dbReference type="Pfam" id="PF13280"/>
    </source>
</evidence>
<dbReference type="Proteomes" id="UP000523601">
    <property type="component" value="Unassembled WGS sequence"/>
</dbReference>
<dbReference type="PANTHER" id="PTHR34580">
    <property type="match status" value="1"/>
</dbReference>
<dbReference type="Pfam" id="PF13280">
    <property type="entry name" value="WYL"/>
    <property type="match status" value="1"/>
</dbReference>
<dbReference type="RefSeq" id="WP_176852949.1">
    <property type="nucleotide sequence ID" value="NZ_JABCJD010000001.1"/>
</dbReference>